<organism evidence="4 5">
    <name type="scientific">Akanthomyces lecanii RCEF 1005</name>
    <dbReference type="NCBI Taxonomy" id="1081108"/>
    <lineage>
        <taxon>Eukaryota</taxon>
        <taxon>Fungi</taxon>
        <taxon>Dikarya</taxon>
        <taxon>Ascomycota</taxon>
        <taxon>Pezizomycotina</taxon>
        <taxon>Sordariomycetes</taxon>
        <taxon>Hypocreomycetidae</taxon>
        <taxon>Hypocreales</taxon>
        <taxon>Cordycipitaceae</taxon>
        <taxon>Akanthomyces</taxon>
        <taxon>Cordyceps confragosa</taxon>
    </lineage>
</organism>
<comment type="caution">
    <text evidence="4">The sequence shown here is derived from an EMBL/GenBank/DDBJ whole genome shotgun (WGS) entry which is preliminary data.</text>
</comment>
<dbReference type="AlphaFoldDB" id="A0A168GV59"/>
<evidence type="ECO:0000313" key="4">
    <source>
        <dbReference type="EMBL" id="OAA76967.1"/>
    </source>
</evidence>
<dbReference type="SUPFAM" id="SSF53474">
    <property type="entry name" value="alpha/beta-Hydrolases"/>
    <property type="match status" value="1"/>
</dbReference>
<feature type="domain" description="Carboxylesterase type B" evidence="3">
    <location>
        <begin position="136"/>
        <end position="194"/>
    </location>
</feature>
<reference evidence="4 5" key="1">
    <citation type="journal article" date="2016" name="Genome Biol. Evol.">
        <title>Divergent and convergent evolution of fungal pathogenicity.</title>
        <authorList>
            <person name="Shang Y."/>
            <person name="Xiao G."/>
            <person name="Zheng P."/>
            <person name="Cen K."/>
            <person name="Zhan S."/>
            <person name="Wang C."/>
        </authorList>
    </citation>
    <scope>NUCLEOTIDE SEQUENCE [LARGE SCALE GENOMIC DNA]</scope>
    <source>
        <strain evidence="4 5">RCEF 1005</strain>
    </source>
</reference>
<dbReference type="OrthoDB" id="408631at2759"/>
<dbReference type="InterPro" id="IPR029058">
    <property type="entry name" value="AB_hydrolase_fold"/>
</dbReference>
<name>A0A168GV59_CORDF</name>
<evidence type="ECO:0000259" key="3">
    <source>
        <dbReference type="Pfam" id="PF00135"/>
    </source>
</evidence>
<keyword evidence="1" id="KW-1133">Transmembrane helix</keyword>
<proteinExistence type="predicted"/>
<dbReference type="Gene3D" id="3.40.50.1820">
    <property type="entry name" value="alpha/beta hydrolase"/>
    <property type="match status" value="2"/>
</dbReference>
<accession>A0A168GV59</accession>
<sequence>MRLTTVALAALPFSALATPQIPSPPIPSPGEIPVNVPGGTVIGAVTGVESFHGIPFADPPKDELLFAPGCPQIPPNATEVLLPKLLGKGMMPPHWPEDVIKGRKDCLTVTVQRLKGTQAGARLLVLFFILAAASCFGFLGGAEVLADDSANLGLRDQRMGLEWVADNIASVGGDPDRVAIWGQLAGSISAFDQMALVLPTELVDSRRPQAIFDAVVEAANWTSPPGISKLESNSVARILDNSSLELSYLPRPDGTLLVENPDAISTSGEYQTWPPAPYWGTPDETDMTLLFGGFGDRRRVDQGVLSELPVQPGPNDDTKRYRNWRPWTPEDKNMIFTTLFGNTEFKDDFRNESFALLQKNSQALYY</sequence>
<evidence type="ECO:0000256" key="2">
    <source>
        <dbReference type="SAM" id="SignalP"/>
    </source>
</evidence>
<dbReference type="STRING" id="1081108.A0A168GV59"/>
<feature type="transmembrane region" description="Helical" evidence="1">
    <location>
        <begin position="123"/>
        <end position="146"/>
    </location>
</feature>
<dbReference type="InterPro" id="IPR050309">
    <property type="entry name" value="Type-B_Carboxylest/Lipase"/>
</dbReference>
<protein>
    <submittedName>
        <fullName evidence="4">Carboxylesterase, type B</fullName>
    </submittedName>
</protein>
<keyword evidence="5" id="KW-1185">Reference proteome</keyword>
<dbReference type="EMBL" id="AZHF01000004">
    <property type="protein sequence ID" value="OAA76967.1"/>
    <property type="molecule type" value="Genomic_DNA"/>
</dbReference>
<evidence type="ECO:0000313" key="5">
    <source>
        <dbReference type="Proteomes" id="UP000076881"/>
    </source>
</evidence>
<gene>
    <name evidence="4" type="ORF">LEL_06651</name>
</gene>
<feature type="signal peptide" evidence="2">
    <location>
        <begin position="1"/>
        <end position="17"/>
    </location>
</feature>
<keyword evidence="1" id="KW-0812">Transmembrane</keyword>
<evidence type="ECO:0000256" key="1">
    <source>
        <dbReference type="SAM" id="Phobius"/>
    </source>
</evidence>
<dbReference type="Proteomes" id="UP000076881">
    <property type="component" value="Unassembled WGS sequence"/>
</dbReference>
<dbReference type="Pfam" id="PF00135">
    <property type="entry name" value="COesterase"/>
    <property type="match status" value="1"/>
</dbReference>
<keyword evidence="1" id="KW-0472">Membrane</keyword>
<keyword evidence="2" id="KW-0732">Signal</keyword>
<dbReference type="InterPro" id="IPR002018">
    <property type="entry name" value="CarbesteraseB"/>
</dbReference>
<feature type="chain" id="PRO_5007897358" evidence="2">
    <location>
        <begin position="18"/>
        <end position="366"/>
    </location>
</feature>
<dbReference type="PANTHER" id="PTHR11559">
    <property type="entry name" value="CARBOXYLESTERASE"/>
    <property type="match status" value="1"/>
</dbReference>